<dbReference type="AlphaFoldDB" id="A0ABD5V4U5"/>
<proteinExistence type="predicted"/>
<protein>
    <submittedName>
        <fullName evidence="2">Antitoxin VapB family protein</fullName>
    </submittedName>
</protein>
<dbReference type="Pfam" id="PF02697">
    <property type="entry name" value="VAPB_antitox"/>
    <property type="match status" value="1"/>
</dbReference>
<dbReference type="InterPro" id="IPR003847">
    <property type="entry name" value="Put_antitoxin"/>
</dbReference>
<gene>
    <name evidence="2" type="ORF">ACFQGH_11450</name>
</gene>
<evidence type="ECO:0000256" key="1">
    <source>
        <dbReference type="ARBA" id="ARBA00022649"/>
    </source>
</evidence>
<reference evidence="2 3" key="1">
    <citation type="journal article" date="2019" name="Int. J. Syst. Evol. Microbiol.">
        <title>The Global Catalogue of Microorganisms (GCM) 10K type strain sequencing project: providing services to taxonomists for standard genome sequencing and annotation.</title>
        <authorList>
            <consortium name="The Broad Institute Genomics Platform"/>
            <consortium name="The Broad Institute Genome Sequencing Center for Infectious Disease"/>
            <person name="Wu L."/>
            <person name="Ma J."/>
        </authorList>
    </citation>
    <scope>NUCLEOTIDE SEQUENCE [LARGE SCALE GENOMIC DNA]</scope>
    <source>
        <strain evidence="2 3">CGMCC 1.3240</strain>
    </source>
</reference>
<name>A0ABD5V4U5_9EURY</name>
<comment type="caution">
    <text evidence="2">The sequence shown here is derived from an EMBL/GenBank/DDBJ whole genome shotgun (WGS) entry which is preliminary data.</text>
</comment>
<dbReference type="EMBL" id="JBHSXQ010000003">
    <property type="protein sequence ID" value="MFC6905811.1"/>
    <property type="molecule type" value="Genomic_DNA"/>
</dbReference>
<keyword evidence="3" id="KW-1185">Reference proteome</keyword>
<evidence type="ECO:0000313" key="3">
    <source>
        <dbReference type="Proteomes" id="UP001596312"/>
    </source>
</evidence>
<dbReference type="RefSeq" id="WP_340604339.1">
    <property type="nucleotide sequence ID" value="NZ_JBBMXV010000003.1"/>
</dbReference>
<sequence>MGTKTIGIREEVYERLKARKREDESFTDLMNRILDDTTVDWREGFGTLSEGEADELEQIVEDSRDQTSDGLSARQQEALDEFADLEADDETA</sequence>
<keyword evidence="1" id="KW-1277">Toxin-antitoxin system</keyword>
<organism evidence="2 3">
    <name type="scientific">Halalkalicoccus tibetensis</name>
    <dbReference type="NCBI Taxonomy" id="175632"/>
    <lineage>
        <taxon>Archaea</taxon>
        <taxon>Methanobacteriati</taxon>
        <taxon>Methanobacteriota</taxon>
        <taxon>Stenosarchaea group</taxon>
        <taxon>Halobacteria</taxon>
        <taxon>Halobacteriales</taxon>
        <taxon>Halococcaceae</taxon>
        <taxon>Halalkalicoccus</taxon>
    </lineage>
</organism>
<evidence type="ECO:0000313" key="2">
    <source>
        <dbReference type="EMBL" id="MFC6905811.1"/>
    </source>
</evidence>
<accession>A0ABD5V4U5</accession>
<dbReference type="Proteomes" id="UP001596312">
    <property type="component" value="Unassembled WGS sequence"/>
</dbReference>